<protein>
    <submittedName>
        <fullName evidence="8">Toxin HicA</fullName>
    </submittedName>
</protein>
<dbReference type="InterPro" id="IPR038570">
    <property type="entry name" value="HicA_sf"/>
</dbReference>
<dbReference type="EMBL" id="CP018044">
    <property type="protein sequence ID" value="ATU20712.1"/>
    <property type="molecule type" value="Genomic_DNA"/>
</dbReference>
<proteinExistence type="inferred from homology"/>
<keyword evidence="5" id="KW-0378">Hydrolase</keyword>
<keyword evidence="7" id="KW-0346">Stress response</keyword>
<dbReference type="SUPFAM" id="SSF54786">
    <property type="entry name" value="YcfA/nrd intein domain"/>
    <property type="match status" value="1"/>
</dbReference>
<organism evidence="8 9">
    <name type="scientific">Bifidobacterium choerinum</name>
    <dbReference type="NCBI Taxonomy" id="35760"/>
    <lineage>
        <taxon>Bacteria</taxon>
        <taxon>Bacillati</taxon>
        <taxon>Actinomycetota</taxon>
        <taxon>Actinomycetes</taxon>
        <taxon>Bifidobacteriales</taxon>
        <taxon>Bifidobacteriaceae</taxon>
        <taxon>Bifidobacterium</taxon>
    </lineage>
</organism>
<dbReference type="Pfam" id="PF07927">
    <property type="entry name" value="HicA_toxin"/>
    <property type="match status" value="1"/>
</dbReference>
<keyword evidence="6" id="KW-0694">RNA-binding</keyword>
<evidence type="ECO:0000256" key="2">
    <source>
        <dbReference type="ARBA" id="ARBA00022649"/>
    </source>
</evidence>
<dbReference type="GO" id="GO:0016787">
    <property type="term" value="F:hydrolase activity"/>
    <property type="evidence" value="ECO:0007669"/>
    <property type="project" value="UniProtKB-KW"/>
</dbReference>
<evidence type="ECO:0000313" key="8">
    <source>
        <dbReference type="EMBL" id="ATU20712.1"/>
    </source>
</evidence>
<name>A0A2D3D5P8_9BIFI</name>
<accession>A0A2D3D5P8</accession>
<dbReference type="KEGG" id="bcho:BcFMB_07010"/>
<gene>
    <name evidence="8" type="ORF">BcFMB_07010</name>
</gene>
<keyword evidence="2" id="KW-1277">Toxin-antitoxin system</keyword>
<reference evidence="8 9" key="1">
    <citation type="submission" date="2016-11" db="EMBL/GenBank/DDBJ databases">
        <title>complete genome sequence of Bifidobacterium choerinum strain FMB-1.</title>
        <authorList>
            <person name="Park C.-S."/>
            <person name="Jung D.-H."/>
            <person name="Choi D.-S."/>
        </authorList>
    </citation>
    <scope>NUCLEOTIDE SEQUENCE [LARGE SCALE GENOMIC DNA]</scope>
    <source>
        <strain evidence="8 9">FMB-1</strain>
    </source>
</reference>
<evidence type="ECO:0000313" key="9">
    <source>
        <dbReference type="Proteomes" id="UP000229907"/>
    </source>
</evidence>
<evidence type="ECO:0000256" key="1">
    <source>
        <dbReference type="ARBA" id="ARBA00006620"/>
    </source>
</evidence>
<dbReference type="InterPro" id="IPR012933">
    <property type="entry name" value="HicA_mRNA_interferase"/>
</dbReference>
<dbReference type="GO" id="GO:0003729">
    <property type="term" value="F:mRNA binding"/>
    <property type="evidence" value="ECO:0007669"/>
    <property type="project" value="InterPro"/>
</dbReference>
<dbReference type="Proteomes" id="UP000229907">
    <property type="component" value="Chromosome"/>
</dbReference>
<sequence length="65" mass="7563">MRFREVERILLQDGWQIKAQVGSHRQYVHPHKQGKVTVPNHRGDLPPAVVKAIWKQAGIQRRSTK</sequence>
<evidence type="ECO:0000256" key="5">
    <source>
        <dbReference type="ARBA" id="ARBA00022801"/>
    </source>
</evidence>
<keyword evidence="4" id="KW-0255">Endonuclease</keyword>
<dbReference type="Gene3D" id="3.30.920.30">
    <property type="entry name" value="Hypothetical protein"/>
    <property type="match status" value="1"/>
</dbReference>
<dbReference type="GO" id="GO:0004519">
    <property type="term" value="F:endonuclease activity"/>
    <property type="evidence" value="ECO:0007669"/>
    <property type="project" value="UniProtKB-KW"/>
</dbReference>
<dbReference type="RefSeq" id="WP_099721404.1">
    <property type="nucleotide sequence ID" value="NZ_CP018044.1"/>
</dbReference>
<keyword evidence="3" id="KW-0540">Nuclease</keyword>
<evidence type="ECO:0000256" key="6">
    <source>
        <dbReference type="ARBA" id="ARBA00022884"/>
    </source>
</evidence>
<dbReference type="AlphaFoldDB" id="A0A2D3D5P8"/>
<comment type="similarity">
    <text evidence="1">Belongs to the HicA mRNA interferase family.</text>
</comment>
<evidence type="ECO:0000256" key="7">
    <source>
        <dbReference type="ARBA" id="ARBA00023016"/>
    </source>
</evidence>
<evidence type="ECO:0000256" key="3">
    <source>
        <dbReference type="ARBA" id="ARBA00022722"/>
    </source>
</evidence>
<evidence type="ECO:0000256" key="4">
    <source>
        <dbReference type="ARBA" id="ARBA00022759"/>
    </source>
</evidence>